<evidence type="ECO:0000256" key="1">
    <source>
        <dbReference type="SAM" id="Phobius"/>
    </source>
</evidence>
<keyword evidence="1" id="KW-1133">Transmembrane helix</keyword>
<feature type="transmembrane region" description="Helical" evidence="1">
    <location>
        <begin position="12"/>
        <end position="38"/>
    </location>
</feature>
<reference evidence="2" key="1">
    <citation type="submission" date="2019-12" db="EMBL/GenBank/DDBJ databases">
        <title>An insight into the sialome of adult female Ixodes ricinus ticks feeding for 6 days.</title>
        <authorList>
            <person name="Perner J."/>
            <person name="Ribeiro J.M.C."/>
        </authorList>
    </citation>
    <scope>NUCLEOTIDE SEQUENCE</scope>
    <source>
        <strain evidence="2">Semi-engorged</strain>
        <tissue evidence="2">Salivary glands</tissue>
    </source>
</reference>
<dbReference type="EMBL" id="GIFC01000125">
    <property type="protein sequence ID" value="MXU82208.1"/>
    <property type="molecule type" value="Transcribed_RNA"/>
</dbReference>
<keyword evidence="1" id="KW-0472">Membrane</keyword>
<organism evidence="2">
    <name type="scientific">Ixodes ricinus</name>
    <name type="common">Common tick</name>
    <name type="synonym">Acarus ricinus</name>
    <dbReference type="NCBI Taxonomy" id="34613"/>
    <lineage>
        <taxon>Eukaryota</taxon>
        <taxon>Metazoa</taxon>
        <taxon>Ecdysozoa</taxon>
        <taxon>Arthropoda</taxon>
        <taxon>Chelicerata</taxon>
        <taxon>Arachnida</taxon>
        <taxon>Acari</taxon>
        <taxon>Parasitiformes</taxon>
        <taxon>Ixodida</taxon>
        <taxon>Ixodoidea</taxon>
        <taxon>Ixodidae</taxon>
        <taxon>Ixodinae</taxon>
        <taxon>Ixodes</taxon>
    </lineage>
</organism>
<dbReference type="AlphaFoldDB" id="A0A6B0TSM6"/>
<protein>
    <submittedName>
        <fullName evidence="2">Putative secreted protein</fullName>
    </submittedName>
</protein>
<proteinExistence type="predicted"/>
<keyword evidence="1" id="KW-0812">Transmembrane</keyword>
<sequence>MNHSILKAFEVVVFVTLTTITVTGNRYFLVYIIFGFFLGDVSPSKDEKEYVAFDTGLVINIERGHLF</sequence>
<name>A0A6B0TSM6_IXORI</name>
<evidence type="ECO:0000313" key="2">
    <source>
        <dbReference type="EMBL" id="MXU82208.1"/>
    </source>
</evidence>
<accession>A0A6B0TSM6</accession>